<keyword evidence="3" id="KW-0378">Hydrolase</keyword>
<protein>
    <submittedName>
        <fullName evidence="3">Amidohydrolase</fullName>
    </submittedName>
</protein>
<evidence type="ECO:0000313" key="4">
    <source>
        <dbReference type="Proteomes" id="UP000298460"/>
    </source>
</evidence>
<comment type="caution">
    <text evidence="3">The sequence shown here is derived from an EMBL/GenBank/DDBJ whole genome shotgun (WGS) entry which is preliminary data.</text>
</comment>
<dbReference type="GO" id="GO:0016831">
    <property type="term" value="F:carboxy-lyase activity"/>
    <property type="evidence" value="ECO:0007669"/>
    <property type="project" value="InterPro"/>
</dbReference>
<dbReference type="InterPro" id="IPR006680">
    <property type="entry name" value="Amidohydro-rel"/>
</dbReference>
<dbReference type="Pfam" id="PF04909">
    <property type="entry name" value="Amidohydro_2"/>
    <property type="match status" value="1"/>
</dbReference>
<reference evidence="3 4" key="1">
    <citation type="submission" date="2019-03" db="EMBL/GenBank/DDBJ databases">
        <title>Draft Genome Sequence of Desulfosporosinus fructosivorans Strain 63.6F, Isolated from Marine Sediment in the Baltic Sea.</title>
        <authorList>
            <person name="Hausmann B."/>
            <person name="Vandieken V."/>
            <person name="Pjevac P."/>
            <person name="Schreck K."/>
            <person name="Herbold C.W."/>
            <person name="Loy A."/>
        </authorList>
    </citation>
    <scope>NUCLEOTIDE SEQUENCE [LARGE SCALE GENOMIC DNA]</scope>
    <source>
        <strain evidence="3 4">63.6F</strain>
    </source>
</reference>
<evidence type="ECO:0000313" key="3">
    <source>
        <dbReference type="EMBL" id="TGE39116.1"/>
    </source>
</evidence>
<keyword evidence="4" id="KW-1185">Reference proteome</keyword>
<dbReference type="GO" id="GO:0016787">
    <property type="term" value="F:hydrolase activity"/>
    <property type="evidence" value="ECO:0007669"/>
    <property type="project" value="UniProtKB-KW"/>
</dbReference>
<dbReference type="InterPro" id="IPR032465">
    <property type="entry name" value="ACMSD"/>
</dbReference>
<dbReference type="InterPro" id="IPR032466">
    <property type="entry name" value="Metal_Hydrolase"/>
</dbReference>
<keyword evidence="1" id="KW-0456">Lyase</keyword>
<dbReference type="SUPFAM" id="SSF51556">
    <property type="entry name" value="Metallo-dependent hydrolases"/>
    <property type="match status" value="1"/>
</dbReference>
<name>A0A4Z0RBW1_9FIRM</name>
<dbReference type="PANTHER" id="PTHR21240">
    <property type="entry name" value="2-AMINO-3-CARBOXYLMUCONATE-6-SEMIALDEHYDE DECARBOXYLASE"/>
    <property type="match status" value="1"/>
</dbReference>
<evidence type="ECO:0000256" key="1">
    <source>
        <dbReference type="ARBA" id="ARBA00023239"/>
    </source>
</evidence>
<dbReference type="PANTHER" id="PTHR21240:SF28">
    <property type="entry name" value="ISO-OROTATE DECARBOXYLASE (EUROFUNG)"/>
    <property type="match status" value="1"/>
</dbReference>
<dbReference type="EMBL" id="SPQQ01000002">
    <property type="protein sequence ID" value="TGE39116.1"/>
    <property type="molecule type" value="Genomic_DNA"/>
</dbReference>
<dbReference type="GO" id="GO:0005737">
    <property type="term" value="C:cytoplasm"/>
    <property type="evidence" value="ECO:0007669"/>
    <property type="project" value="TreeGrafter"/>
</dbReference>
<dbReference type="GO" id="GO:0019748">
    <property type="term" value="P:secondary metabolic process"/>
    <property type="evidence" value="ECO:0007669"/>
    <property type="project" value="TreeGrafter"/>
</dbReference>
<gene>
    <name evidence="3" type="ORF">E4K67_06525</name>
</gene>
<sequence length="333" mass="38279">MMHHHYMPLKIYQEFSDPYGPSKRVVDSKNDFTFNVRLHQLDAHLRDMDEAGVDMTLLSLSQWNTGGPELCRRINEAVAEDLIRHPDRLLAAGCIPQDNAEAAVAEMEYMIKELKFQGIAMLTSMGADVNMSNKDLMWPMFQKACELDVPIFLHPHLKPYGIELDCTINRAIGRGFDENKAFLRIIYDVYPHFPDIKFVMPHFGGSTLAMKGRMNMFFEPREDLGIPVPQEIKPLPKTMLEIDELGYKKAFDKLFDKLYWDGAGSSGWEPITKLAMMTVRHDRLMWGCDYPFEIHTGRDIKYYLDSVRNLDISAADKEAFLGGNLLHLLKLDK</sequence>
<dbReference type="Gene3D" id="3.20.20.140">
    <property type="entry name" value="Metal-dependent hydrolases"/>
    <property type="match status" value="1"/>
</dbReference>
<dbReference type="AlphaFoldDB" id="A0A4Z0RBW1"/>
<accession>A0A4Z0RBW1</accession>
<proteinExistence type="predicted"/>
<feature type="domain" description="Amidohydrolase-related" evidence="2">
    <location>
        <begin position="69"/>
        <end position="324"/>
    </location>
</feature>
<organism evidence="3 4">
    <name type="scientific">Desulfosporosinus fructosivorans</name>
    <dbReference type="NCBI Taxonomy" id="2018669"/>
    <lineage>
        <taxon>Bacteria</taxon>
        <taxon>Bacillati</taxon>
        <taxon>Bacillota</taxon>
        <taxon>Clostridia</taxon>
        <taxon>Eubacteriales</taxon>
        <taxon>Desulfitobacteriaceae</taxon>
        <taxon>Desulfosporosinus</taxon>
    </lineage>
</organism>
<dbReference type="Proteomes" id="UP000298460">
    <property type="component" value="Unassembled WGS sequence"/>
</dbReference>
<evidence type="ECO:0000259" key="2">
    <source>
        <dbReference type="Pfam" id="PF04909"/>
    </source>
</evidence>